<reference evidence="2" key="1">
    <citation type="submission" date="2014-09" db="EMBL/GenBank/DDBJ databases">
        <authorList>
            <person name="Mudge J."/>
            <person name="Ramaraj T."/>
            <person name="Lindquist I.E."/>
            <person name="Bharti A.K."/>
            <person name="Sundararajan A."/>
            <person name="Cameron C.T."/>
            <person name="Woodward J.E."/>
            <person name="May G.D."/>
            <person name="Brubaker C."/>
            <person name="Broadhvest J."/>
            <person name="Wilkins T.A."/>
        </authorList>
    </citation>
    <scope>NUCLEOTIDE SEQUENCE</scope>
    <source>
        <strain evidence="2">cv. AKA8401</strain>
    </source>
</reference>
<organism evidence="1 2">
    <name type="scientific">Gossypium arboreum</name>
    <name type="common">Tree cotton</name>
    <name type="synonym">Gossypium nanking</name>
    <dbReference type="NCBI Taxonomy" id="29729"/>
    <lineage>
        <taxon>Eukaryota</taxon>
        <taxon>Viridiplantae</taxon>
        <taxon>Streptophyta</taxon>
        <taxon>Embryophyta</taxon>
        <taxon>Tracheophyta</taxon>
        <taxon>Spermatophyta</taxon>
        <taxon>Magnoliopsida</taxon>
        <taxon>eudicotyledons</taxon>
        <taxon>Gunneridae</taxon>
        <taxon>Pentapetalae</taxon>
        <taxon>rosids</taxon>
        <taxon>malvids</taxon>
        <taxon>Malvales</taxon>
        <taxon>Malvaceae</taxon>
        <taxon>Malvoideae</taxon>
        <taxon>Gossypium</taxon>
    </lineage>
</organism>
<gene>
    <name evidence="1" type="ORF">F383_17320</name>
</gene>
<evidence type="ECO:0000313" key="2">
    <source>
        <dbReference type="Proteomes" id="UP000032142"/>
    </source>
</evidence>
<accession>A0A0B0NPN5</accession>
<evidence type="ECO:0000313" key="1">
    <source>
        <dbReference type="EMBL" id="KHG13749.1"/>
    </source>
</evidence>
<sequence>MGDLAWTGNLAVRCKVLGSAFLR</sequence>
<dbReference type="Proteomes" id="UP000032142">
    <property type="component" value="Unassembled WGS sequence"/>
</dbReference>
<protein>
    <submittedName>
        <fullName evidence="1">Uncharacterized protein</fullName>
    </submittedName>
</protein>
<dbReference type="EMBL" id="KN400198">
    <property type="protein sequence ID" value="KHG13749.1"/>
    <property type="molecule type" value="Genomic_DNA"/>
</dbReference>
<proteinExistence type="predicted"/>
<keyword evidence="2" id="KW-1185">Reference proteome</keyword>
<name>A0A0B0NPN5_GOSAR</name>
<dbReference type="AlphaFoldDB" id="A0A0B0NPN5"/>